<reference evidence="2 3" key="1">
    <citation type="submission" date="2024-11" db="EMBL/GenBank/DDBJ databases">
        <title>Chromosome-level genome assembly of the freshwater bivalve Anodonta woodiana.</title>
        <authorList>
            <person name="Chen X."/>
        </authorList>
    </citation>
    <scope>NUCLEOTIDE SEQUENCE [LARGE SCALE GENOMIC DNA]</scope>
    <source>
        <strain evidence="2">MN2024</strain>
        <tissue evidence="2">Gills</tissue>
    </source>
</reference>
<feature type="transmembrane region" description="Helical" evidence="1">
    <location>
        <begin position="381"/>
        <end position="398"/>
    </location>
</feature>
<dbReference type="InterPro" id="IPR052954">
    <property type="entry name" value="GPCR-Ligand_Int"/>
</dbReference>
<comment type="caution">
    <text evidence="2">The sequence shown here is derived from an EMBL/GenBank/DDBJ whole genome shotgun (WGS) entry which is preliminary data.</text>
</comment>
<feature type="transmembrane region" description="Helical" evidence="1">
    <location>
        <begin position="281"/>
        <end position="301"/>
    </location>
</feature>
<accession>A0ABD3XZ56</accession>
<dbReference type="Gene3D" id="1.20.1070.10">
    <property type="entry name" value="Rhodopsin 7-helix transmembrane proteins"/>
    <property type="match status" value="2"/>
</dbReference>
<keyword evidence="1" id="KW-0472">Membrane</keyword>
<proteinExistence type="predicted"/>
<keyword evidence="3" id="KW-1185">Reference proteome</keyword>
<feature type="transmembrane region" description="Helical" evidence="1">
    <location>
        <begin position="241"/>
        <end position="261"/>
    </location>
</feature>
<name>A0ABD3XZ56_SINWO</name>
<feature type="transmembrane region" description="Helical" evidence="1">
    <location>
        <begin position="410"/>
        <end position="436"/>
    </location>
</feature>
<dbReference type="CDD" id="cd14978">
    <property type="entry name" value="7tmA_FMRFamide_R-like"/>
    <property type="match status" value="1"/>
</dbReference>
<dbReference type="AlphaFoldDB" id="A0ABD3XZ56"/>
<sequence length="455" mass="50486">MKSTTKPRLYVTGSIFLLTYIVNRGQLGDAGFISKAFESSIANYAYSRYPINMTSDGGIVSHSEKTVSVATRVGAAGALNHSTREGHTDDYHSSTETIESDSTKIYILTTYGSDSEIISTYEVTGQQEHTAKTEYIGQNSIDLNLNIGNNYISSLATITPSTVRNESNSMEAETVFTAAVSETFITKSTVQPDVLLTFSVLRKISIILSKKVNPVICGIGMLCNVVNLIGLCGSEMSDSPYIYLTALAISDMGVLVMVFVYQMFIKNSMDYASVAFGTYAYYPLVNIFMFASIWVTCALTLELCQNIKCSDARTAFNESEGLKYISWTYIAMVNILPLIISITSNVYMTRLIHVSLRKRQVMQPHTSSHDGANPRDHTNKLTLMLISIVFIIACTFGGDLTVAEYHQTDFYTILLEMSNSLALLNNSLNFCLYCAFSDKFRNALQNRMIHVLYKK</sequence>
<evidence type="ECO:0000313" key="3">
    <source>
        <dbReference type="Proteomes" id="UP001634394"/>
    </source>
</evidence>
<dbReference type="Proteomes" id="UP001634394">
    <property type="component" value="Unassembled WGS sequence"/>
</dbReference>
<dbReference type="EMBL" id="JBJQND010000001">
    <property type="protein sequence ID" value="KAL3891494.1"/>
    <property type="molecule type" value="Genomic_DNA"/>
</dbReference>
<feature type="transmembrane region" description="Helical" evidence="1">
    <location>
        <begin position="324"/>
        <end position="348"/>
    </location>
</feature>
<organism evidence="2 3">
    <name type="scientific">Sinanodonta woodiana</name>
    <name type="common">Chinese pond mussel</name>
    <name type="synonym">Anodonta woodiana</name>
    <dbReference type="NCBI Taxonomy" id="1069815"/>
    <lineage>
        <taxon>Eukaryota</taxon>
        <taxon>Metazoa</taxon>
        <taxon>Spiralia</taxon>
        <taxon>Lophotrochozoa</taxon>
        <taxon>Mollusca</taxon>
        <taxon>Bivalvia</taxon>
        <taxon>Autobranchia</taxon>
        <taxon>Heteroconchia</taxon>
        <taxon>Palaeoheterodonta</taxon>
        <taxon>Unionida</taxon>
        <taxon>Unionoidea</taxon>
        <taxon>Unionidae</taxon>
        <taxon>Unioninae</taxon>
        <taxon>Sinanodonta</taxon>
    </lineage>
</organism>
<feature type="transmembrane region" description="Helical" evidence="1">
    <location>
        <begin position="212"/>
        <end position="229"/>
    </location>
</feature>
<evidence type="ECO:0008006" key="4">
    <source>
        <dbReference type="Google" id="ProtNLM"/>
    </source>
</evidence>
<evidence type="ECO:0000313" key="2">
    <source>
        <dbReference type="EMBL" id="KAL3891494.1"/>
    </source>
</evidence>
<keyword evidence="1" id="KW-0812">Transmembrane</keyword>
<keyword evidence="1" id="KW-1133">Transmembrane helix</keyword>
<gene>
    <name evidence="2" type="ORF">ACJMK2_003755</name>
</gene>
<dbReference type="SUPFAM" id="SSF81321">
    <property type="entry name" value="Family A G protein-coupled receptor-like"/>
    <property type="match status" value="1"/>
</dbReference>
<protein>
    <recommendedName>
        <fullName evidence="4">G-protein coupled receptors family 1 profile domain-containing protein</fullName>
    </recommendedName>
</protein>
<evidence type="ECO:0000256" key="1">
    <source>
        <dbReference type="SAM" id="Phobius"/>
    </source>
</evidence>
<dbReference type="PANTHER" id="PTHR46641">
    <property type="entry name" value="FMRFAMIDE RECEPTOR-RELATED"/>
    <property type="match status" value="1"/>
</dbReference>